<dbReference type="GO" id="GO:0022857">
    <property type="term" value="F:transmembrane transporter activity"/>
    <property type="evidence" value="ECO:0007669"/>
    <property type="project" value="InterPro"/>
</dbReference>
<feature type="transmembrane region" description="Helical" evidence="1">
    <location>
        <begin position="371"/>
        <end position="392"/>
    </location>
</feature>
<dbReference type="Pfam" id="PF07690">
    <property type="entry name" value="MFS_1"/>
    <property type="match status" value="1"/>
</dbReference>
<feature type="transmembrane region" description="Helical" evidence="1">
    <location>
        <begin position="167"/>
        <end position="186"/>
    </location>
</feature>
<dbReference type="SUPFAM" id="SSF103473">
    <property type="entry name" value="MFS general substrate transporter"/>
    <property type="match status" value="1"/>
</dbReference>
<keyword evidence="1" id="KW-1133">Transmembrane helix</keyword>
<dbReference type="Proteomes" id="UP001165405">
    <property type="component" value="Unassembled WGS sequence"/>
</dbReference>
<reference evidence="2" key="1">
    <citation type="submission" date="2022-01" db="EMBL/GenBank/DDBJ databases">
        <title>Antribacter sp. nov., isolated from Guizhou of China.</title>
        <authorList>
            <person name="Chengliang C."/>
            <person name="Ya Z."/>
        </authorList>
    </citation>
    <scope>NUCLEOTIDE SEQUENCE</scope>
    <source>
        <strain evidence="2">KLBMP 9083</strain>
    </source>
</reference>
<keyword evidence="1" id="KW-0812">Transmembrane</keyword>
<evidence type="ECO:0000313" key="3">
    <source>
        <dbReference type="Proteomes" id="UP001165405"/>
    </source>
</evidence>
<dbReference type="EMBL" id="JAKGSG010000029">
    <property type="protein sequence ID" value="MCF4121455.1"/>
    <property type="molecule type" value="Genomic_DNA"/>
</dbReference>
<feature type="transmembrane region" description="Helical" evidence="1">
    <location>
        <begin position="261"/>
        <end position="279"/>
    </location>
</feature>
<keyword evidence="1" id="KW-0472">Membrane</keyword>
<comment type="caution">
    <text evidence="2">The sequence shown here is derived from an EMBL/GenBank/DDBJ whole genome shotgun (WGS) entry which is preliminary data.</text>
</comment>
<feature type="transmembrane region" description="Helical" evidence="1">
    <location>
        <begin position="342"/>
        <end position="365"/>
    </location>
</feature>
<proteinExistence type="predicted"/>
<feature type="transmembrane region" description="Helical" evidence="1">
    <location>
        <begin position="20"/>
        <end position="41"/>
    </location>
</feature>
<feature type="transmembrane region" description="Helical" evidence="1">
    <location>
        <begin position="47"/>
        <end position="65"/>
    </location>
</feature>
<feature type="transmembrane region" description="Helical" evidence="1">
    <location>
        <begin position="224"/>
        <end position="249"/>
    </location>
</feature>
<accession>A0AA41U7K0</accession>
<sequence length="414" mass="43012">MTFDAYRGVLRLAPARRLLLLMMVARVPHTAAALVLALHVVEGLGRSYGEAGLVAAVLTVGIAVGSPWRGRLLDRIGLRRTLVPSILVQAVAWPVMGLVDYAWLFPVVLVAGLFEPPVFALSRTSLTVLVPTEQRRTAFALDSILTDLVYMVGPAAATLAATRAGTQPVLVVVGLATTAACLMLWVTNPPVKAEPVAATAPDAATAEACDLPPSRRPVWAEPGLLLLLAGSFVAMFAITGTDVGLLAALREAGELPALGVVYFWWCAGSVAGGLLYGAWHRSANPMWLLVLLGVVTVPVAVGGSVWSYSVLVLVAGLACAPVLTALTEAISHRVPETRRGEIMGFQGSAYTIGTAAGAPLCGYVIDTVGPWGSFVTVGVVTVAVGLAGAAVLRRARAARELVADAAPPDPVLRS</sequence>
<dbReference type="AlphaFoldDB" id="A0AA41U7K0"/>
<name>A0AA41U7K0_9MICO</name>
<dbReference type="Gene3D" id="1.20.1250.20">
    <property type="entry name" value="MFS general substrate transporter like domains"/>
    <property type="match status" value="1"/>
</dbReference>
<feature type="transmembrane region" description="Helical" evidence="1">
    <location>
        <begin position="101"/>
        <end position="119"/>
    </location>
</feature>
<dbReference type="RefSeq" id="WP_236089250.1">
    <property type="nucleotide sequence ID" value="NZ_JAKGSG010000029.1"/>
</dbReference>
<protein>
    <submittedName>
        <fullName evidence="2">MFS transporter</fullName>
    </submittedName>
</protein>
<dbReference type="PANTHER" id="PTHR23542">
    <property type="match status" value="1"/>
</dbReference>
<dbReference type="InterPro" id="IPR036259">
    <property type="entry name" value="MFS_trans_sf"/>
</dbReference>
<feature type="transmembrane region" description="Helical" evidence="1">
    <location>
        <begin position="312"/>
        <end position="330"/>
    </location>
</feature>
<dbReference type="PANTHER" id="PTHR23542:SF1">
    <property type="entry name" value="MAJOR FACILITATOR SUPERFAMILY (MFS) PROFILE DOMAIN-CONTAINING PROTEIN"/>
    <property type="match status" value="1"/>
</dbReference>
<evidence type="ECO:0000256" key="1">
    <source>
        <dbReference type="SAM" id="Phobius"/>
    </source>
</evidence>
<keyword evidence="3" id="KW-1185">Reference proteome</keyword>
<organism evidence="2 3">
    <name type="scientific">Antribacter soli</name>
    <dbReference type="NCBI Taxonomy" id="2910976"/>
    <lineage>
        <taxon>Bacteria</taxon>
        <taxon>Bacillati</taxon>
        <taxon>Actinomycetota</taxon>
        <taxon>Actinomycetes</taxon>
        <taxon>Micrococcales</taxon>
        <taxon>Promicromonosporaceae</taxon>
        <taxon>Antribacter</taxon>
    </lineage>
</organism>
<dbReference type="InterPro" id="IPR011701">
    <property type="entry name" value="MFS"/>
</dbReference>
<feature type="transmembrane region" description="Helical" evidence="1">
    <location>
        <begin position="286"/>
        <end position="306"/>
    </location>
</feature>
<evidence type="ECO:0000313" key="2">
    <source>
        <dbReference type="EMBL" id="MCF4121455.1"/>
    </source>
</evidence>
<gene>
    <name evidence="2" type="ORF">L1785_10725</name>
</gene>